<name>A0AAV5MVK9_9ROSI</name>
<comment type="caution">
    <text evidence="1">The sequence shown here is derived from an EMBL/GenBank/DDBJ whole genome shotgun (WGS) entry which is preliminary data.</text>
</comment>
<evidence type="ECO:0000313" key="2">
    <source>
        <dbReference type="Proteomes" id="UP001054252"/>
    </source>
</evidence>
<sequence length="134" mass="15280">MSLDPFLGNVFANATGNLLSDGIEGLVNYASGNLLRSFESDYGTLKRAAALLQAQRDDNEWRVQQNKTKTTSSYYNQWRNSVMIILEEVETLKAQYEQEMNLLSNVVNRSHICERVQQISQEVHVLLKHGEFQA</sequence>
<gene>
    <name evidence="1" type="ORF">SLEP1_g59144</name>
</gene>
<dbReference type="EMBL" id="BPVZ01000765">
    <property type="protein sequence ID" value="GKV52567.1"/>
    <property type="molecule type" value="Genomic_DNA"/>
</dbReference>
<reference evidence="1 2" key="1">
    <citation type="journal article" date="2021" name="Commun. Biol.">
        <title>The genome of Shorea leprosula (Dipterocarpaceae) highlights the ecological relevance of drought in aseasonal tropical rainforests.</title>
        <authorList>
            <person name="Ng K.K.S."/>
            <person name="Kobayashi M.J."/>
            <person name="Fawcett J.A."/>
            <person name="Hatakeyama M."/>
            <person name="Paape T."/>
            <person name="Ng C.H."/>
            <person name="Ang C.C."/>
            <person name="Tnah L.H."/>
            <person name="Lee C.T."/>
            <person name="Nishiyama T."/>
            <person name="Sese J."/>
            <person name="O'Brien M.J."/>
            <person name="Copetti D."/>
            <person name="Mohd Noor M.I."/>
            <person name="Ong R.C."/>
            <person name="Putra M."/>
            <person name="Sireger I.Z."/>
            <person name="Indrioko S."/>
            <person name="Kosugi Y."/>
            <person name="Izuno A."/>
            <person name="Isagi Y."/>
            <person name="Lee S.L."/>
            <person name="Shimizu K.K."/>
        </authorList>
    </citation>
    <scope>NUCLEOTIDE SEQUENCE [LARGE SCALE GENOMIC DNA]</scope>
    <source>
        <strain evidence="1">214</strain>
    </source>
</reference>
<feature type="non-terminal residue" evidence="1">
    <location>
        <position position="134"/>
    </location>
</feature>
<proteinExistence type="predicted"/>
<accession>A0AAV5MVK9</accession>
<organism evidence="1 2">
    <name type="scientific">Rubroshorea leprosula</name>
    <dbReference type="NCBI Taxonomy" id="152421"/>
    <lineage>
        <taxon>Eukaryota</taxon>
        <taxon>Viridiplantae</taxon>
        <taxon>Streptophyta</taxon>
        <taxon>Embryophyta</taxon>
        <taxon>Tracheophyta</taxon>
        <taxon>Spermatophyta</taxon>
        <taxon>Magnoliopsida</taxon>
        <taxon>eudicotyledons</taxon>
        <taxon>Gunneridae</taxon>
        <taxon>Pentapetalae</taxon>
        <taxon>rosids</taxon>
        <taxon>malvids</taxon>
        <taxon>Malvales</taxon>
        <taxon>Dipterocarpaceae</taxon>
        <taxon>Rubroshorea</taxon>
    </lineage>
</organism>
<dbReference type="Proteomes" id="UP001054252">
    <property type="component" value="Unassembled WGS sequence"/>
</dbReference>
<protein>
    <submittedName>
        <fullName evidence="1">Uncharacterized protein</fullName>
    </submittedName>
</protein>
<evidence type="ECO:0000313" key="1">
    <source>
        <dbReference type="EMBL" id="GKV52567.1"/>
    </source>
</evidence>
<dbReference type="AlphaFoldDB" id="A0AAV5MVK9"/>
<keyword evidence="2" id="KW-1185">Reference proteome</keyword>